<dbReference type="InterPro" id="IPR019821">
    <property type="entry name" value="Kinesin_motor_CS"/>
</dbReference>
<evidence type="ECO:0000256" key="9">
    <source>
        <dbReference type="RuleBase" id="RU000394"/>
    </source>
</evidence>
<dbReference type="InterPro" id="IPR001752">
    <property type="entry name" value="Kinesin_motor_dom"/>
</dbReference>
<keyword evidence="7" id="KW-0206">Cytoskeleton</keyword>
<keyword evidence="11" id="KW-0378">Hydrolase</keyword>
<evidence type="ECO:0000256" key="2">
    <source>
        <dbReference type="ARBA" id="ARBA00022490"/>
    </source>
</evidence>
<accession>A0A1Y2HMZ8</accession>
<feature type="binding site" evidence="8">
    <location>
        <begin position="119"/>
        <end position="126"/>
    </location>
    <ligand>
        <name>ATP</name>
        <dbReference type="ChEBI" id="CHEBI:30616"/>
    </ligand>
</feature>
<dbReference type="PANTHER" id="PTHR47971">
    <property type="entry name" value="KINESIN-RELATED PROTEIN 6"/>
    <property type="match status" value="1"/>
</dbReference>
<keyword evidence="12" id="KW-1185">Reference proteome</keyword>
<keyword evidence="4 8" id="KW-0547">Nucleotide-binding</keyword>
<evidence type="ECO:0000256" key="7">
    <source>
        <dbReference type="ARBA" id="ARBA00023212"/>
    </source>
</evidence>
<keyword evidence="2" id="KW-0963">Cytoplasm</keyword>
<dbReference type="STRING" id="765915.A0A1Y2HMZ8"/>
<comment type="similarity">
    <text evidence="8 9">Belongs to the TRAFAC class myosin-kinesin ATPase superfamily. Kinesin family.</text>
</comment>
<dbReference type="EMBL" id="MCFL01000019">
    <property type="protein sequence ID" value="ORZ35968.1"/>
    <property type="molecule type" value="Genomic_DNA"/>
</dbReference>
<evidence type="ECO:0000256" key="8">
    <source>
        <dbReference type="PROSITE-ProRule" id="PRU00283"/>
    </source>
</evidence>
<name>A0A1Y2HMZ8_9FUNG</name>
<evidence type="ECO:0000259" key="10">
    <source>
        <dbReference type="PROSITE" id="PS50067"/>
    </source>
</evidence>
<dbReference type="InterPro" id="IPR027640">
    <property type="entry name" value="Kinesin-like_fam"/>
</dbReference>
<dbReference type="GO" id="GO:0007018">
    <property type="term" value="P:microtubule-based movement"/>
    <property type="evidence" value="ECO:0007669"/>
    <property type="project" value="InterPro"/>
</dbReference>
<dbReference type="GO" id="GO:0003777">
    <property type="term" value="F:microtubule motor activity"/>
    <property type="evidence" value="ECO:0007669"/>
    <property type="project" value="InterPro"/>
</dbReference>
<protein>
    <recommendedName>
        <fullName evidence="9">Kinesin-like protein</fullName>
    </recommendedName>
</protein>
<organism evidence="11 12">
    <name type="scientific">Catenaria anguillulae PL171</name>
    <dbReference type="NCBI Taxonomy" id="765915"/>
    <lineage>
        <taxon>Eukaryota</taxon>
        <taxon>Fungi</taxon>
        <taxon>Fungi incertae sedis</taxon>
        <taxon>Blastocladiomycota</taxon>
        <taxon>Blastocladiomycetes</taxon>
        <taxon>Blastocladiales</taxon>
        <taxon>Catenariaceae</taxon>
        <taxon>Catenaria</taxon>
    </lineage>
</organism>
<dbReference type="SUPFAM" id="SSF52540">
    <property type="entry name" value="P-loop containing nucleoside triphosphate hydrolases"/>
    <property type="match status" value="1"/>
</dbReference>
<evidence type="ECO:0000313" key="11">
    <source>
        <dbReference type="EMBL" id="ORZ35968.1"/>
    </source>
</evidence>
<evidence type="ECO:0000256" key="5">
    <source>
        <dbReference type="ARBA" id="ARBA00022840"/>
    </source>
</evidence>
<keyword evidence="6 8" id="KW-0505">Motor protein</keyword>
<proteinExistence type="inferred from homology"/>
<comment type="caution">
    <text evidence="11">The sequence shown here is derived from an EMBL/GenBank/DDBJ whole genome shotgun (WGS) entry which is preliminary data.</text>
</comment>
<dbReference type="SMART" id="SM00129">
    <property type="entry name" value="KISc"/>
    <property type="match status" value="1"/>
</dbReference>
<dbReference type="Proteomes" id="UP000193411">
    <property type="component" value="Unassembled WGS sequence"/>
</dbReference>
<dbReference type="Pfam" id="PF00225">
    <property type="entry name" value="Kinesin"/>
    <property type="match status" value="1"/>
</dbReference>
<gene>
    <name evidence="11" type="ORF">BCR44DRAFT_116159</name>
</gene>
<evidence type="ECO:0000256" key="4">
    <source>
        <dbReference type="ARBA" id="ARBA00022741"/>
    </source>
</evidence>
<dbReference type="Gene3D" id="3.40.850.10">
    <property type="entry name" value="Kinesin motor domain"/>
    <property type="match status" value="1"/>
</dbReference>
<dbReference type="AlphaFoldDB" id="A0A1Y2HMZ8"/>
<comment type="subcellular location">
    <subcellularLocation>
        <location evidence="1">Cytoplasm</location>
        <location evidence="1">Cytoskeleton</location>
    </subcellularLocation>
</comment>
<evidence type="ECO:0000256" key="1">
    <source>
        <dbReference type="ARBA" id="ARBA00004245"/>
    </source>
</evidence>
<evidence type="ECO:0000256" key="3">
    <source>
        <dbReference type="ARBA" id="ARBA00022701"/>
    </source>
</evidence>
<dbReference type="PROSITE" id="PS50067">
    <property type="entry name" value="KINESIN_MOTOR_2"/>
    <property type="match status" value="1"/>
</dbReference>
<dbReference type="GO" id="GO:0008017">
    <property type="term" value="F:microtubule binding"/>
    <property type="evidence" value="ECO:0007669"/>
    <property type="project" value="InterPro"/>
</dbReference>
<dbReference type="GO" id="GO:0016787">
    <property type="term" value="F:hydrolase activity"/>
    <property type="evidence" value="ECO:0007669"/>
    <property type="project" value="UniProtKB-KW"/>
</dbReference>
<evidence type="ECO:0000313" key="12">
    <source>
        <dbReference type="Proteomes" id="UP000193411"/>
    </source>
</evidence>
<dbReference type="PROSITE" id="PS00411">
    <property type="entry name" value="KINESIN_MOTOR_1"/>
    <property type="match status" value="1"/>
</dbReference>
<keyword evidence="5 8" id="KW-0067">ATP-binding</keyword>
<evidence type="ECO:0000256" key="6">
    <source>
        <dbReference type="ARBA" id="ARBA00023175"/>
    </source>
</evidence>
<dbReference type="GO" id="GO:0007019">
    <property type="term" value="P:microtubule depolymerization"/>
    <property type="evidence" value="ECO:0007669"/>
    <property type="project" value="TreeGrafter"/>
</dbReference>
<sequence length="577" mass="63008">MDQVDLEQQQPEACNAKEADKFNVLDQPISVALRVRPILDLERQRGVYEGVYVRGHSAHLYHPIQSLFCDLTLESHHFATADTAFGPTHSARDVYEQTTQPLLPFVAQQGGLATVIAYGQTGSGKTFTMSSLQANVAHDVFPHIPEGSTAYLSYFEIYGDTLADLLLPSSSTVATDPNECPMDIDGQEPTANAAPITIRCLPEGTVLFNATQLALHSPEDMLRAIDAGTRNRSTQSTFKNDAGSSRSHAVLVVSIRPTPPSPESVTRSLISRDPLLIGASTLMLVDLAGSERVADQVHHDTQRIKEAQHINKSLGVLKECIRNRHLLWLARSARAKQKHVHVPFRTSKLTMVLREALDPEARVKDTKTVMIGHLAPGLMESEHSLNTARYVCTLKPLPAGSATSKPAAGTAKHPASWSYATLEAKLMHWSGNTARLSTILPNHALTSDAIRQRTLAMAAMYDPAASEAENEARFKEATTSVVTGEFTQVKDMTRAPVWLELYRMPQRELVAKCVEVYRREAKEKGRKVGVAGVRKVEEGAKKAWVEFRKAVAEGHAMGKGAGGGNRVVAEEVGVVLV</sequence>
<keyword evidence="3 9" id="KW-0493">Microtubule</keyword>
<dbReference type="PANTHER" id="PTHR47971:SF8">
    <property type="entry name" value="KINESIN-LIKE PROTEIN"/>
    <property type="match status" value="1"/>
</dbReference>
<dbReference type="GO" id="GO:0005524">
    <property type="term" value="F:ATP binding"/>
    <property type="evidence" value="ECO:0007669"/>
    <property type="project" value="UniProtKB-UniRule"/>
</dbReference>
<dbReference type="PRINTS" id="PR00380">
    <property type="entry name" value="KINESINHEAVY"/>
</dbReference>
<dbReference type="InterPro" id="IPR036961">
    <property type="entry name" value="Kinesin_motor_dom_sf"/>
</dbReference>
<reference evidence="11 12" key="1">
    <citation type="submission" date="2016-07" db="EMBL/GenBank/DDBJ databases">
        <title>Pervasive Adenine N6-methylation of Active Genes in Fungi.</title>
        <authorList>
            <consortium name="DOE Joint Genome Institute"/>
            <person name="Mondo S.J."/>
            <person name="Dannebaum R.O."/>
            <person name="Kuo R.C."/>
            <person name="Labutti K."/>
            <person name="Haridas S."/>
            <person name="Kuo A."/>
            <person name="Salamov A."/>
            <person name="Ahrendt S.R."/>
            <person name="Lipzen A."/>
            <person name="Sullivan W."/>
            <person name="Andreopoulos W.B."/>
            <person name="Clum A."/>
            <person name="Lindquist E."/>
            <person name="Daum C."/>
            <person name="Ramamoorthy G.K."/>
            <person name="Gryganskyi A."/>
            <person name="Culley D."/>
            <person name="Magnuson J.K."/>
            <person name="James T.Y."/>
            <person name="O'Malley M.A."/>
            <person name="Stajich J.E."/>
            <person name="Spatafora J.W."/>
            <person name="Visel A."/>
            <person name="Grigoriev I.V."/>
        </authorList>
    </citation>
    <scope>NUCLEOTIDE SEQUENCE [LARGE SCALE GENOMIC DNA]</scope>
    <source>
        <strain evidence="11 12">PL171</strain>
    </source>
</reference>
<dbReference type="InterPro" id="IPR027417">
    <property type="entry name" value="P-loop_NTPase"/>
</dbReference>
<dbReference type="GO" id="GO:0005874">
    <property type="term" value="C:microtubule"/>
    <property type="evidence" value="ECO:0007669"/>
    <property type="project" value="UniProtKB-KW"/>
</dbReference>
<dbReference type="OrthoDB" id="3176171at2759"/>
<feature type="domain" description="Kinesin motor" evidence="10">
    <location>
        <begin position="28"/>
        <end position="397"/>
    </location>
</feature>